<evidence type="ECO:0000313" key="3">
    <source>
        <dbReference type="Proteomes" id="UP001384579"/>
    </source>
</evidence>
<keyword evidence="3" id="KW-1185">Reference proteome</keyword>
<dbReference type="Proteomes" id="UP001384579">
    <property type="component" value="Unassembled WGS sequence"/>
</dbReference>
<dbReference type="Gene3D" id="1.20.5.340">
    <property type="match status" value="1"/>
</dbReference>
<protein>
    <submittedName>
        <fullName evidence="2">Uncharacterized protein</fullName>
    </submittedName>
</protein>
<name>A0ABU8YRS3_9CYAN</name>
<comment type="caution">
    <text evidence="2">The sequence shown here is derived from an EMBL/GenBank/DDBJ whole genome shotgun (WGS) entry which is preliminary data.</text>
</comment>
<feature type="coiled-coil region" evidence="1">
    <location>
        <begin position="140"/>
        <end position="197"/>
    </location>
</feature>
<evidence type="ECO:0000313" key="2">
    <source>
        <dbReference type="EMBL" id="MEK0187040.1"/>
    </source>
</evidence>
<accession>A0ABU8YRS3</accession>
<sequence>MNDVSFPALRSSSNQRDWVEVAEYASIAGSAIGTIIAGLSGQIIYAAAPLTAALSLNFLNRQRFEQKMQLKANSAIAGVELTVKSLQQQVQTLPGDSKELYTTVSDLQQQLRSLESHAIPDMQVILTSLQQQMQAHPADSEEIETMLGELQQKLVSLENSALRELDWENVNVRFLLMDEKLTQVKNMTAQLQQRSEEVDFNLIQGSLGQLQVLLDRPTIDVGTLQTEIQQLQEQVSQLQRQNQQIVKPYLQRLTRAVKQLSVK</sequence>
<proteinExistence type="predicted"/>
<reference evidence="2 3" key="1">
    <citation type="journal article" date="2020" name="Harmful Algae">
        <title>Molecular and morphological characterization of a novel dihydroanatoxin-a producing Microcoleus species (cyanobacteria) from the Russian River, California, USA.</title>
        <authorList>
            <person name="Conklin K.Y."/>
            <person name="Stancheva R."/>
            <person name="Otten T.G."/>
            <person name="Fadness R."/>
            <person name="Boyer G.L."/>
            <person name="Read B."/>
            <person name="Zhang X."/>
            <person name="Sheath R.G."/>
        </authorList>
    </citation>
    <scope>NUCLEOTIDE SEQUENCE [LARGE SCALE GENOMIC DNA]</scope>
    <source>
        <strain evidence="2 3">PTRS2</strain>
    </source>
</reference>
<keyword evidence="1" id="KW-0175">Coiled coil</keyword>
<gene>
    <name evidence="2" type="ORF">WMG39_19610</name>
</gene>
<organism evidence="2 3">
    <name type="scientific">Microcoleus anatoxicus PTRS2</name>
    <dbReference type="NCBI Taxonomy" id="2705321"/>
    <lineage>
        <taxon>Bacteria</taxon>
        <taxon>Bacillati</taxon>
        <taxon>Cyanobacteriota</taxon>
        <taxon>Cyanophyceae</taxon>
        <taxon>Oscillatoriophycideae</taxon>
        <taxon>Oscillatoriales</taxon>
        <taxon>Microcoleaceae</taxon>
        <taxon>Microcoleus</taxon>
        <taxon>Microcoleus anatoxicus</taxon>
    </lineage>
</organism>
<evidence type="ECO:0000256" key="1">
    <source>
        <dbReference type="SAM" id="Coils"/>
    </source>
</evidence>
<dbReference type="RefSeq" id="WP_340541718.1">
    <property type="nucleotide sequence ID" value="NZ_JBBLXS010000296.1"/>
</dbReference>
<dbReference type="EMBL" id="JBBLXS010000296">
    <property type="protein sequence ID" value="MEK0187040.1"/>
    <property type="molecule type" value="Genomic_DNA"/>
</dbReference>